<organism evidence="1">
    <name type="scientific">marine sediment metagenome</name>
    <dbReference type="NCBI Taxonomy" id="412755"/>
    <lineage>
        <taxon>unclassified sequences</taxon>
        <taxon>metagenomes</taxon>
        <taxon>ecological metagenomes</taxon>
    </lineage>
</organism>
<name>A0A0F9UIP6_9ZZZZ</name>
<accession>A0A0F9UIP6</accession>
<dbReference type="InterPro" id="IPR010708">
    <property type="entry name" value="5'(3')-deoxyribonucleotidase"/>
</dbReference>
<dbReference type="SUPFAM" id="SSF56784">
    <property type="entry name" value="HAD-like"/>
    <property type="match status" value="1"/>
</dbReference>
<dbReference type="InterPro" id="IPR036412">
    <property type="entry name" value="HAD-like_sf"/>
</dbReference>
<dbReference type="AlphaFoldDB" id="A0A0F9UIP6"/>
<dbReference type="Pfam" id="PF06941">
    <property type="entry name" value="NT5C"/>
    <property type="match status" value="1"/>
</dbReference>
<sequence length="199" mass="22397">MKPTIYLDMDGVLTDFVGAVAKLFKYDGDIYLDWRRLLVENKVDDPYKIEGVLGITTNELWSTIDGTGMSFWSQMEYYPQAASLYTMLQGYGDVVILSSPAMDPSSWSGKVVSLQQFFNRDFRDFILCPAPHKVKLANKNSILIDDAEKNIDTFTDAGGQGILFPQPWNSAPGVANKIKQVELELELCLYGHPHFQQKG</sequence>
<protein>
    <submittedName>
        <fullName evidence="1">Uncharacterized protein</fullName>
    </submittedName>
</protein>
<dbReference type="InterPro" id="IPR023214">
    <property type="entry name" value="HAD_sf"/>
</dbReference>
<evidence type="ECO:0000313" key="1">
    <source>
        <dbReference type="EMBL" id="KKN53443.1"/>
    </source>
</evidence>
<dbReference type="EMBL" id="LAZR01000971">
    <property type="protein sequence ID" value="KKN53443.1"/>
    <property type="molecule type" value="Genomic_DNA"/>
</dbReference>
<gene>
    <name evidence="1" type="ORF">LCGC14_0602270</name>
</gene>
<reference evidence="1" key="1">
    <citation type="journal article" date="2015" name="Nature">
        <title>Complex archaea that bridge the gap between prokaryotes and eukaryotes.</title>
        <authorList>
            <person name="Spang A."/>
            <person name="Saw J.H."/>
            <person name="Jorgensen S.L."/>
            <person name="Zaremba-Niedzwiedzka K."/>
            <person name="Martijn J."/>
            <person name="Lind A.E."/>
            <person name="van Eijk R."/>
            <person name="Schleper C."/>
            <person name="Guy L."/>
            <person name="Ettema T.J."/>
        </authorList>
    </citation>
    <scope>NUCLEOTIDE SEQUENCE</scope>
</reference>
<dbReference type="GO" id="GO:0009264">
    <property type="term" value="P:deoxyribonucleotide catabolic process"/>
    <property type="evidence" value="ECO:0007669"/>
    <property type="project" value="InterPro"/>
</dbReference>
<proteinExistence type="predicted"/>
<comment type="caution">
    <text evidence="1">The sequence shown here is derived from an EMBL/GenBank/DDBJ whole genome shotgun (WGS) entry which is preliminary data.</text>
</comment>
<dbReference type="Gene3D" id="3.40.50.1000">
    <property type="entry name" value="HAD superfamily/HAD-like"/>
    <property type="match status" value="1"/>
</dbReference>
<dbReference type="GO" id="GO:0008253">
    <property type="term" value="F:5'-nucleotidase activity"/>
    <property type="evidence" value="ECO:0007669"/>
    <property type="project" value="InterPro"/>
</dbReference>